<sequence length="267" mass="28634">ALAVSMATLSGTNVQLASNQHKVDCAFASTESGQEAMRYWLNHVEFPSSTSPSDYFGAIVSTLQYDLDANNISNITVYNDGSIPPVGLHSASGQNFEGEILIDANDFNILQVYATGGSSQITRTIRVHYDIEPYEYPIFDFGLATKGPVHFLGNPTVRGINSNSEADIFIESGNTNLAMLVTGNTNFDGDISIANSTANAAFWGDVKIAGDTGQTAIDNHVHIGVESPEFPLPDTQRFLQYATGDIIDSSIDISNHMTLTNATIEAG</sequence>
<feature type="non-terminal residue" evidence="1">
    <location>
        <position position="267"/>
    </location>
</feature>
<accession>X1Q647</accession>
<dbReference type="AlphaFoldDB" id="X1Q647"/>
<protein>
    <submittedName>
        <fullName evidence="1">Uncharacterized protein</fullName>
    </submittedName>
</protein>
<name>X1Q647_9ZZZZ</name>
<proteinExistence type="predicted"/>
<evidence type="ECO:0000313" key="1">
    <source>
        <dbReference type="EMBL" id="GAI46530.1"/>
    </source>
</evidence>
<feature type="non-terminal residue" evidence="1">
    <location>
        <position position="1"/>
    </location>
</feature>
<organism evidence="1">
    <name type="scientific">marine sediment metagenome</name>
    <dbReference type="NCBI Taxonomy" id="412755"/>
    <lineage>
        <taxon>unclassified sequences</taxon>
        <taxon>metagenomes</taxon>
        <taxon>ecological metagenomes</taxon>
    </lineage>
</organism>
<comment type="caution">
    <text evidence="1">The sequence shown here is derived from an EMBL/GenBank/DDBJ whole genome shotgun (WGS) entry which is preliminary data.</text>
</comment>
<reference evidence="1" key="1">
    <citation type="journal article" date="2014" name="Front. Microbiol.">
        <title>High frequency of phylogenetically diverse reductive dehalogenase-homologous genes in deep subseafloor sedimentary metagenomes.</title>
        <authorList>
            <person name="Kawai M."/>
            <person name="Futagami T."/>
            <person name="Toyoda A."/>
            <person name="Takaki Y."/>
            <person name="Nishi S."/>
            <person name="Hori S."/>
            <person name="Arai W."/>
            <person name="Tsubouchi T."/>
            <person name="Morono Y."/>
            <person name="Uchiyama I."/>
            <person name="Ito T."/>
            <person name="Fujiyama A."/>
            <person name="Inagaki F."/>
            <person name="Takami H."/>
        </authorList>
    </citation>
    <scope>NUCLEOTIDE SEQUENCE</scope>
    <source>
        <strain evidence="1">Expedition CK06-06</strain>
    </source>
</reference>
<gene>
    <name evidence="1" type="ORF">S06H3_39983</name>
</gene>
<dbReference type="EMBL" id="BARV01024503">
    <property type="protein sequence ID" value="GAI46530.1"/>
    <property type="molecule type" value="Genomic_DNA"/>
</dbReference>